<dbReference type="PROSITE" id="PS51837">
    <property type="entry name" value="LITAF"/>
    <property type="match status" value="1"/>
</dbReference>
<evidence type="ECO:0000256" key="3">
    <source>
        <dbReference type="ARBA" id="ARBA00004630"/>
    </source>
</evidence>
<proteinExistence type="inferred from homology"/>
<evidence type="ECO:0000256" key="7">
    <source>
        <dbReference type="ARBA" id="ARBA00023136"/>
    </source>
</evidence>
<evidence type="ECO:0000256" key="4">
    <source>
        <dbReference type="ARBA" id="ARBA00005975"/>
    </source>
</evidence>
<evidence type="ECO:0000313" key="10">
    <source>
        <dbReference type="Ensembl" id="ENSMMDP00005034218.1"/>
    </source>
</evidence>
<dbReference type="InterPro" id="IPR006629">
    <property type="entry name" value="LITAF"/>
</dbReference>
<gene>
    <name evidence="10" type="primary">LOC115364181</name>
</gene>
<dbReference type="AlphaFoldDB" id="A0A667Z6F0"/>
<dbReference type="PANTHER" id="PTHR23292:SF46">
    <property type="entry name" value="LIPOPOLYSACCHARIDE-INDUCED TUMOR NECROSIS FACTOR-ALPHA FACTOR HOMOLOG"/>
    <property type="match status" value="1"/>
</dbReference>
<dbReference type="GO" id="GO:0098560">
    <property type="term" value="C:cytoplasmic side of late endosome membrane"/>
    <property type="evidence" value="ECO:0007669"/>
    <property type="project" value="TreeGrafter"/>
</dbReference>
<comment type="similarity">
    <text evidence="4">Belongs to the CDIP1/LITAF family.</text>
</comment>
<evidence type="ECO:0000256" key="1">
    <source>
        <dbReference type="ARBA" id="ARBA00004125"/>
    </source>
</evidence>
<comment type="subcellular location">
    <subcellularLocation>
        <location evidence="1">Endosome membrane</location>
        <topology evidence="1">Peripheral membrane protein</topology>
        <orientation evidence="1">Cytoplasmic side</orientation>
    </subcellularLocation>
    <subcellularLocation>
        <location evidence="2">Late endosome membrane</location>
    </subcellularLocation>
    <subcellularLocation>
        <location evidence="3">Lysosome membrane</location>
        <topology evidence="3">Peripheral membrane protein</topology>
        <orientation evidence="3">Cytoplasmic side</orientation>
    </subcellularLocation>
</comment>
<evidence type="ECO:0000259" key="9">
    <source>
        <dbReference type="PROSITE" id="PS51837"/>
    </source>
</evidence>
<feature type="transmembrane region" description="Helical" evidence="8">
    <location>
        <begin position="98"/>
        <end position="122"/>
    </location>
</feature>
<evidence type="ECO:0000256" key="5">
    <source>
        <dbReference type="ARBA" id="ARBA00022723"/>
    </source>
</evidence>
<feature type="domain" description="LITAF" evidence="9">
    <location>
        <begin position="61"/>
        <end position="144"/>
    </location>
</feature>
<evidence type="ECO:0000256" key="8">
    <source>
        <dbReference type="SAM" id="Phobius"/>
    </source>
</evidence>
<name>A0A667Z6F0_9TELE</name>
<keyword evidence="7 8" id="KW-0472">Membrane</keyword>
<reference evidence="10" key="3">
    <citation type="submission" date="2025-09" db="UniProtKB">
        <authorList>
            <consortium name="Ensembl"/>
        </authorList>
    </citation>
    <scope>IDENTIFICATION</scope>
</reference>
<dbReference type="GO" id="GO:0005634">
    <property type="term" value="C:nucleus"/>
    <property type="evidence" value="ECO:0007669"/>
    <property type="project" value="TreeGrafter"/>
</dbReference>
<keyword evidence="11" id="KW-1185">Reference proteome</keyword>
<accession>A0A667Z6F0</accession>
<keyword evidence="8" id="KW-1133">Transmembrane helix</keyword>
<sequence length="145" mass="15566">MDKGYPPAESAPPYPGPPLTYGGPAPPPGMYPQPCYPASNAPYQQAGYVGNVQPPPVVPPTTVTHVVVVPSLHDVPGQAICPHCQQTVITRTEHTPGLLTWAICGGLALFGCFLCCCIPFCVDSCQDVEHRCPSCHRIIHIHKRM</sequence>
<reference evidence="10" key="1">
    <citation type="submission" date="2019-06" db="EMBL/GenBank/DDBJ databases">
        <authorList>
            <consortium name="Wellcome Sanger Institute Data Sharing"/>
        </authorList>
    </citation>
    <scope>NUCLEOTIDE SEQUENCE [LARGE SCALE GENOMIC DNA]</scope>
</reference>
<keyword evidence="8" id="KW-0812">Transmembrane</keyword>
<protein>
    <submittedName>
        <fullName evidence="10">Lipopolysaccharide-induced tumor necrosis factor-alpha factor homolog</fullName>
    </submittedName>
</protein>
<reference evidence="10" key="2">
    <citation type="submission" date="2025-08" db="UniProtKB">
        <authorList>
            <consortium name="Ensembl"/>
        </authorList>
    </citation>
    <scope>IDENTIFICATION</scope>
</reference>
<keyword evidence="5" id="KW-0479">Metal-binding</keyword>
<dbReference type="InterPro" id="IPR037519">
    <property type="entry name" value="LITAF_fam"/>
</dbReference>
<dbReference type="GeneID" id="115364181"/>
<evidence type="ECO:0000313" key="11">
    <source>
        <dbReference type="Proteomes" id="UP000472263"/>
    </source>
</evidence>
<dbReference type="Proteomes" id="UP000472263">
    <property type="component" value="Chromosome 8"/>
</dbReference>
<dbReference type="Pfam" id="PF10601">
    <property type="entry name" value="zf-LITAF-like"/>
    <property type="match status" value="1"/>
</dbReference>
<dbReference type="GO" id="GO:0008270">
    <property type="term" value="F:zinc ion binding"/>
    <property type="evidence" value="ECO:0007669"/>
    <property type="project" value="TreeGrafter"/>
</dbReference>
<dbReference type="Ensembl" id="ENSMMDT00005034973.1">
    <property type="protein sequence ID" value="ENSMMDP00005034218.1"/>
    <property type="gene ID" value="ENSMMDG00005016103.1"/>
</dbReference>
<organism evidence="10 11">
    <name type="scientific">Myripristis murdjan</name>
    <name type="common">pinecone soldierfish</name>
    <dbReference type="NCBI Taxonomy" id="586833"/>
    <lineage>
        <taxon>Eukaryota</taxon>
        <taxon>Metazoa</taxon>
        <taxon>Chordata</taxon>
        <taxon>Craniata</taxon>
        <taxon>Vertebrata</taxon>
        <taxon>Euteleostomi</taxon>
        <taxon>Actinopterygii</taxon>
        <taxon>Neopterygii</taxon>
        <taxon>Teleostei</taxon>
        <taxon>Neoteleostei</taxon>
        <taxon>Acanthomorphata</taxon>
        <taxon>Holocentriformes</taxon>
        <taxon>Holocentridae</taxon>
        <taxon>Myripristis</taxon>
    </lineage>
</organism>
<dbReference type="OrthoDB" id="4713066at2759"/>
<dbReference type="PANTHER" id="PTHR23292">
    <property type="entry name" value="LIPOPOLYSACCHARIDE-INDUCED TUMOR NECROSIS FACTOR-ALPHA FACTOR"/>
    <property type="match status" value="1"/>
</dbReference>
<dbReference type="InParanoid" id="A0A667Z6F0"/>
<evidence type="ECO:0000256" key="2">
    <source>
        <dbReference type="ARBA" id="ARBA00004414"/>
    </source>
</evidence>
<dbReference type="GO" id="GO:0098574">
    <property type="term" value="C:cytoplasmic side of lysosomal membrane"/>
    <property type="evidence" value="ECO:0007669"/>
    <property type="project" value="TreeGrafter"/>
</dbReference>
<dbReference type="RefSeq" id="XP_029914500.1">
    <property type="nucleotide sequence ID" value="XM_030058640.1"/>
</dbReference>
<dbReference type="SMART" id="SM00714">
    <property type="entry name" value="LITAF"/>
    <property type="match status" value="1"/>
</dbReference>
<keyword evidence="6" id="KW-0862">Zinc</keyword>
<dbReference type="GeneTree" id="ENSGT00940000155366"/>
<evidence type="ECO:0000256" key="6">
    <source>
        <dbReference type="ARBA" id="ARBA00022833"/>
    </source>
</evidence>